<dbReference type="PANTHER" id="PTHR43563:SF1">
    <property type="entry name" value="AMINE OXIDASE [FLAVIN-CONTAINING] B"/>
    <property type="match status" value="1"/>
</dbReference>
<reference evidence="5 6" key="1">
    <citation type="submission" date="2021-12" db="EMBL/GenBank/DDBJ databases">
        <title>Discovery of the Pendulisporaceae a myxobacterial family with distinct sporulation behavior and unique specialized metabolism.</title>
        <authorList>
            <person name="Garcia R."/>
            <person name="Popoff A."/>
            <person name="Bader C.D."/>
            <person name="Loehr J."/>
            <person name="Walesch S."/>
            <person name="Walt C."/>
            <person name="Boldt J."/>
            <person name="Bunk B."/>
            <person name="Haeckl F.J.F.P.J."/>
            <person name="Gunesch A.P."/>
            <person name="Birkelbach J."/>
            <person name="Nuebel U."/>
            <person name="Pietschmann T."/>
            <person name="Bach T."/>
            <person name="Mueller R."/>
        </authorList>
    </citation>
    <scope>NUCLEOTIDE SEQUENCE [LARGE SCALE GENOMIC DNA]</scope>
    <source>
        <strain evidence="5 6">MSr12523</strain>
    </source>
</reference>
<evidence type="ECO:0000259" key="4">
    <source>
        <dbReference type="Pfam" id="PF01593"/>
    </source>
</evidence>
<dbReference type="Gene3D" id="3.50.50.60">
    <property type="entry name" value="FAD/NAD(P)-binding domain"/>
    <property type="match status" value="1"/>
</dbReference>
<dbReference type="InterPro" id="IPR006311">
    <property type="entry name" value="TAT_signal"/>
</dbReference>
<name>A0ABZ2KM00_9BACT</name>
<comment type="similarity">
    <text evidence="2">Belongs to the flavin monoamine oxidase family.</text>
</comment>
<evidence type="ECO:0000256" key="2">
    <source>
        <dbReference type="ARBA" id="ARBA00005995"/>
    </source>
</evidence>
<proteinExistence type="inferred from homology"/>
<evidence type="ECO:0000256" key="3">
    <source>
        <dbReference type="ARBA" id="ARBA00023002"/>
    </source>
</evidence>
<evidence type="ECO:0000256" key="1">
    <source>
        <dbReference type="ARBA" id="ARBA00001974"/>
    </source>
</evidence>
<dbReference type="SUPFAM" id="SSF51905">
    <property type="entry name" value="FAD/NAD(P)-binding domain"/>
    <property type="match status" value="1"/>
</dbReference>
<sequence length="528" mass="56011">MGTKRDVSRRAILGGMAAAAGAFGFGCSDDNSSSDSDDAALAQASRLASGDLQCDVVVVGAGIAGLVAARALVAQGLSVLVLEARGRVGGRTLNQSLARNGHADRVIELGGQFVGPLPGQGAWPQDKIYNLAAELGIGTFKTYNEGNYVNYGQGLRTTYSSAARVPLDLGTPNLIIALTAFNELAKQVPLDAPWNAPKAAEWDSMTVESWMRQSLLPPGLGPDVPTNHAVQLAVQSVLSTEPREVSLLRWLFYVASAGGLDNLLTTAGGGQDSRFVGGSQRISIAMAEALGDRLHLNAPVRRIQHADGKVKVAGDGYTVTAKRVIVAIPPSLAGRIAYDPPLAALHPRGFLRDQLTQRFPMASVIKVNLVYERPFWRDDGLAGQATSDSGAVRVTFDNTPYPESGSPGVLMGFIEGDEARIWSARTREERYAKVLDDMGRLFGARARAPLGGLQGYYEGLWNLDEWAGGGPTCNQAPGGLIQYRSAVSDPIGLIHWSGTETATRWTGFMDGAVESGQRAAQEVLRALS</sequence>
<dbReference type="Pfam" id="PF01593">
    <property type="entry name" value="Amino_oxidase"/>
    <property type="match status" value="1"/>
</dbReference>
<dbReference type="EMBL" id="CP089982">
    <property type="protein sequence ID" value="WXA98105.1"/>
    <property type="molecule type" value="Genomic_DNA"/>
</dbReference>
<dbReference type="Gene3D" id="3.90.660.10">
    <property type="match status" value="1"/>
</dbReference>
<organism evidence="5 6">
    <name type="scientific">Pendulispora brunnea</name>
    <dbReference type="NCBI Taxonomy" id="2905690"/>
    <lineage>
        <taxon>Bacteria</taxon>
        <taxon>Pseudomonadati</taxon>
        <taxon>Myxococcota</taxon>
        <taxon>Myxococcia</taxon>
        <taxon>Myxococcales</taxon>
        <taxon>Sorangiineae</taxon>
        <taxon>Pendulisporaceae</taxon>
        <taxon>Pendulispora</taxon>
    </lineage>
</organism>
<dbReference type="PROSITE" id="PS51257">
    <property type="entry name" value="PROKAR_LIPOPROTEIN"/>
    <property type="match status" value="1"/>
</dbReference>
<evidence type="ECO:0000313" key="5">
    <source>
        <dbReference type="EMBL" id="WXA98105.1"/>
    </source>
</evidence>
<dbReference type="SUPFAM" id="SSF54373">
    <property type="entry name" value="FAD-linked reductases, C-terminal domain"/>
    <property type="match status" value="1"/>
</dbReference>
<dbReference type="Gene3D" id="1.10.405.10">
    <property type="entry name" value="Guanine Nucleotide Dissociation Inhibitor, domain 1"/>
    <property type="match status" value="1"/>
</dbReference>
<keyword evidence="3" id="KW-0560">Oxidoreductase</keyword>
<dbReference type="InterPro" id="IPR001613">
    <property type="entry name" value="Flavin_amine_oxidase"/>
</dbReference>
<dbReference type="PROSITE" id="PS51318">
    <property type="entry name" value="TAT"/>
    <property type="match status" value="1"/>
</dbReference>
<dbReference type="PANTHER" id="PTHR43563">
    <property type="entry name" value="AMINE OXIDASE"/>
    <property type="match status" value="1"/>
</dbReference>
<evidence type="ECO:0000313" key="6">
    <source>
        <dbReference type="Proteomes" id="UP001379533"/>
    </source>
</evidence>
<dbReference type="InterPro" id="IPR036188">
    <property type="entry name" value="FAD/NAD-bd_sf"/>
</dbReference>
<keyword evidence="6" id="KW-1185">Reference proteome</keyword>
<dbReference type="PRINTS" id="PR00757">
    <property type="entry name" value="AMINEOXDASEF"/>
</dbReference>
<dbReference type="InterPro" id="IPR050703">
    <property type="entry name" value="Flavin_MAO"/>
</dbReference>
<dbReference type="Proteomes" id="UP001379533">
    <property type="component" value="Chromosome"/>
</dbReference>
<protein>
    <submittedName>
        <fullName evidence="5">FAD-dependent oxidoreductase</fullName>
    </submittedName>
</protein>
<accession>A0ABZ2KM00</accession>
<dbReference type="InterPro" id="IPR002937">
    <property type="entry name" value="Amino_oxidase"/>
</dbReference>
<gene>
    <name evidence="5" type="ORF">LZC95_14835</name>
</gene>
<dbReference type="RefSeq" id="WP_394848717.1">
    <property type="nucleotide sequence ID" value="NZ_CP089982.1"/>
</dbReference>
<feature type="domain" description="Amine oxidase" evidence="4">
    <location>
        <begin position="63"/>
        <end position="524"/>
    </location>
</feature>
<comment type="cofactor">
    <cofactor evidence="1">
        <name>FAD</name>
        <dbReference type="ChEBI" id="CHEBI:57692"/>
    </cofactor>
</comment>